<gene>
    <name evidence="3" type="primary">CSON000414</name>
</gene>
<dbReference type="Pfam" id="PF16012">
    <property type="entry name" value="DUF4780"/>
    <property type="match status" value="1"/>
</dbReference>
<dbReference type="AlphaFoldDB" id="A0A336KX72"/>
<evidence type="ECO:0000313" key="4">
    <source>
        <dbReference type="EMBL" id="SSX28743.1"/>
    </source>
</evidence>
<accession>A0A336KX72</accession>
<name>A0A336KX72_CULSO</name>
<sequence length="299" mass="33866">MSESELSDVIDLSGSQVEVYLSDEDTILETPEVSNITQGILTSTLKEESADDSWWTVNRGRRRKKSVKIFSPDSSGDQKPLPKREKNNSFNQIAMASAGPSNNSMDTSGVIKRKKMFFSKSDYPNTVMNIDEFSEFFEIISKGRSTYLENGVSAMDKVKIDDLKFEDGGIKMWISDGFSETWVKNLLNNVDGFAWIENDSKDELIKCNIKILKRKTLYSEEEFISQLVAGNRGLQIKKLELISKSSLPDGIYQIVTFKLDRGAVDYLEKINGRVQFDLMKTYINFPRSNPAKKVKLDGV</sequence>
<dbReference type="InterPro" id="IPR031961">
    <property type="entry name" value="DUF4780"/>
</dbReference>
<dbReference type="EMBL" id="UFQS01001070">
    <property type="protein sequence ID" value="SSX08831.1"/>
    <property type="molecule type" value="Genomic_DNA"/>
</dbReference>
<evidence type="ECO:0000256" key="1">
    <source>
        <dbReference type="SAM" id="MobiDB-lite"/>
    </source>
</evidence>
<dbReference type="EMBL" id="UFQT01001070">
    <property type="protein sequence ID" value="SSX28743.1"/>
    <property type="molecule type" value="Genomic_DNA"/>
</dbReference>
<proteinExistence type="predicted"/>
<reference evidence="3" key="1">
    <citation type="submission" date="2018-04" db="EMBL/GenBank/DDBJ databases">
        <authorList>
            <person name="Go L.Y."/>
            <person name="Mitchell J.A."/>
        </authorList>
    </citation>
    <scope>NUCLEOTIDE SEQUENCE</scope>
    <source>
        <tissue evidence="3">Whole organism</tissue>
    </source>
</reference>
<dbReference type="VEuPathDB" id="VectorBase:CSON000414"/>
<reference evidence="4" key="2">
    <citation type="submission" date="2018-07" db="EMBL/GenBank/DDBJ databases">
        <authorList>
            <person name="Quirk P.G."/>
            <person name="Krulwich T.A."/>
        </authorList>
    </citation>
    <scope>NUCLEOTIDE SEQUENCE</scope>
</reference>
<organism evidence="3">
    <name type="scientific">Culicoides sonorensis</name>
    <name type="common">Biting midge</name>
    <dbReference type="NCBI Taxonomy" id="179676"/>
    <lineage>
        <taxon>Eukaryota</taxon>
        <taxon>Metazoa</taxon>
        <taxon>Ecdysozoa</taxon>
        <taxon>Arthropoda</taxon>
        <taxon>Hexapoda</taxon>
        <taxon>Insecta</taxon>
        <taxon>Pterygota</taxon>
        <taxon>Neoptera</taxon>
        <taxon>Endopterygota</taxon>
        <taxon>Diptera</taxon>
        <taxon>Nematocera</taxon>
        <taxon>Chironomoidea</taxon>
        <taxon>Ceratopogonidae</taxon>
        <taxon>Ceratopogoninae</taxon>
        <taxon>Culicoides</taxon>
        <taxon>Monoculicoides</taxon>
    </lineage>
</organism>
<evidence type="ECO:0000259" key="2">
    <source>
        <dbReference type="Pfam" id="PF16012"/>
    </source>
</evidence>
<protein>
    <submittedName>
        <fullName evidence="3">CSON000414 protein</fullName>
    </submittedName>
</protein>
<feature type="region of interest" description="Disordered" evidence="1">
    <location>
        <begin position="66"/>
        <end position="85"/>
    </location>
</feature>
<evidence type="ECO:0000313" key="3">
    <source>
        <dbReference type="EMBL" id="SSX08831.1"/>
    </source>
</evidence>
<feature type="domain" description="DUF4780" evidence="2">
    <location>
        <begin position="116"/>
        <end position="279"/>
    </location>
</feature>